<name>A0A0G1RTY1_9BACT</name>
<comment type="caution">
    <text evidence="1">The sequence shown here is derived from an EMBL/GenBank/DDBJ whole genome shotgun (WGS) entry which is preliminary data.</text>
</comment>
<accession>A0A0G1RTY1</accession>
<dbReference type="AlphaFoldDB" id="A0A0G1RTY1"/>
<evidence type="ECO:0000313" key="1">
    <source>
        <dbReference type="EMBL" id="KKU33433.1"/>
    </source>
</evidence>
<reference evidence="1 2" key="1">
    <citation type="journal article" date="2015" name="Nature">
        <title>rRNA introns, odd ribosomes, and small enigmatic genomes across a large radiation of phyla.</title>
        <authorList>
            <person name="Brown C.T."/>
            <person name="Hug L.A."/>
            <person name="Thomas B.C."/>
            <person name="Sharon I."/>
            <person name="Castelle C.J."/>
            <person name="Singh A."/>
            <person name="Wilkins M.J."/>
            <person name="Williams K.H."/>
            <person name="Banfield J.F."/>
        </authorList>
    </citation>
    <scope>NUCLEOTIDE SEQUENCE [LARGE SCALE GENOMIC DNA]</scope>
</reference>
<protein>
    <submittedName>
        <fullName evidence="1">Uncharacterized protein</fullName>
    </submittedName>
</protein>
<sequence length="39" mass="4452">AVPGGSFLRRGDEPVVELLERFNRTQDFELLHAVVRRAT</sequence>
<dbReference type="EMBL" id="LCMG01000009">
    <property type="protein sequence ID" value="KKU33433.1"/>
    <property type="molecule type" value="Genomic_DNA"/>
</dbReference>
<proteinExistence type="predicted"/>
<feature type="non-terminal residue" evidence="1">
    <location>
        <position position="1"/>
    </location>
</feature>
<organism evidence="1 2">
    <name type="scientific">Candidatus Uhrbacteria bacterium GW2011_GWF2_46_218</name>
    <dbReference type="NCBI Taxonomy" id="1619001"/>
    <lineage>
        <taxon>Bacteria</taxon>
        <taxon>Candidatus Uhriibacteriota</taxon>
    </lineage>
</organism>
<dbReference type="Proteomes" id="UP000034705">
    <property type="component" value="Unassembled WGS sequence"/>
</dbReference>
<gene>
    <name evidence="1" type="ORF">UX45_C0009G0001</name>
</gene>
<evidence type="ECO:0000313" key="2">
    <source>
        <dbReference type="Proteomes" id="UP000034705"/>
    </source>
</evidence>